<reference evidence="2" key="1">
    <citation type="journal article" date="2014" name="Int. J. Syst. Evol. Microbiol.">
        <title>Complete genome sequence of Corynebacterium casei LMG S-19264T (=DSM 44701T), isolated from a smear-ripened cheese.</title>
        <authorList>
            <consortium name="US DOE Joint Genome Institute (JGI-PGF)"/>
            <person name="Walter F."/>
            <person name="Albersmeier A."/>
            <person name="Kalinowski J."/>
            <person name="Ruckert C."/>
        </authorList>
    </citation>
    <scope>NUCLEOTIDE SEQUENCE</scope>
    <source>
        <strain evidence="2">NBRC 108769</strain>
    </source>
</reference>
<dbReference type="AlphaFoldDB" id="A0AA37WF86"/>
<dbReference type="InterPro" id="IPR012334">
    <property type="entry name" value="Pectin_lyas_fold"/>
</dbReference>
<evidence type="ECO:0000313" key="2">
    <source>
        <dbReference type="EMBL" id="GLR18267.1"/>
    </source>
</evidence>
<protein>
    <recommendedName>
        <fullName evidence="1">Secretion system C-terminal sorting domain-containing protein</fullName>
    </recommendedName>
</protein>
<dbReference type="Pfam" id="PF14592">
    <property type="entry name" value="Chondroitinas_B"/>
    <property type="match status" value="1"/>
</dbReference>
<dbReference type="RefSeq" id="WP_235293631.1">
    <property type="nucleotide sequence ID" value="NZ_BSOH01000020.1"/>
</dbReference>
<reference evidence="2" key="2">
    <citation type="submission" date="2023-01" db="EMBL/GenBank/DDBJ databases">
        <title>Draft genome sequence of Portibacter lacus strain NBRC 108769.</title>
        <authorList>
            <person name="Sun Q."/>
            <person name="Mori K."/>
        </authorList>
    </citation>
    <scope>NUCLEOTIDE SEQUENCE</scope>
    <source>
        <strain evidence="2">NBRC 108769</strain>
    </source>
</reference>
<dbReference type="Gene3D" id="2.160.20.10">
    <property type="entry name" value="Single-stranded right-handed beta-helix, Pectin lyase-like"/>
    <property type="match status" value="1"/>
</dbReference>
<comment type="caution">
    <text evidence="2">The sequence shown here is derived from an EMBL/GenBank/DDBJ whole genome shotgun (WGS) entry which is preliminary data.</text>
</comment>
<accession>A0AA37WF86</accession>
<proteinExistence type="predicted"/>
<keyword evidence="3" id="KW-1185">Reference proteome</keyword>
<gene>
    <name evidence="2" type="ORF">GCM10007940_28830</name>
</gene>
<sequence length="567" mass="63628">MKSSAVIATLLIFILLVSSSLKAEIIRVSSQQEFNDAQDSAAMNDSIIWESGRYLDIYMEIEKNHLFIGAENLGRVIFTGNSRVEVMGDYVTLQGFQFLDGDIGSKDVINVRGSHNIFTQLNIRAYKSYKYLRVREESQYCEITYCNFENRLNLDDQNILSILVDDVNPGYHKIQYCSFKNFDGTGNDLGIEPIRIGVSTQAEFISRTLVEFCYFTQCNGDGELISSKARQNIYRYNTFENNPKAELVLRHGSESIVYGNFFLNGKGGVRVREGQDHFICNNYFYNLDDRAIYLQNEDSDPLDNINIAFNTIVDCSEVILGGDGDNKPTNVTISNNIFSDPDDEIFEDETGNEKWIGNIVFGNLGIQVPSSGMTIVDPVLEENNEGFFGLGEGSPAINAAHSGYASLPQYEGMEEVDTEILFDLMRQNRPAAIEEKDLGSNEYPHDILISPIATEENTGPSYNTSMISSLEEEVIMDIEQIEIHPNPVSKQVNITILNQRKINLRMDIVNSEGRIVKSVPAQIILPGKHTISENLEDVPPGMYSIRVSSQEPNDGLESIQTLQFIKS</sequence>
<evidence type="ECO:0000313" key="3">
    <source>
        <dbReference type="Proteomes" id="UP001156666"/>
    </source>
</evidence>
<dbReference type="EMBL" id="BSOH01000020">
    <property type="protein sequence ID" value="GLR18267.1"/>
    <property type="molecule type" value="Genomic_DNA"/>
</dbReference>
<evidence type="ECO:0000259" key="1">
    <source>
        <dbReference type="Pfam" id="PF18962"/>
    </source>
</evidence>
<dbReference type="SUPFAM" id="SSF51126">
    <property type="entry name" value="Pectin lyase-like"/>
    <property type="match status" value="1"/>
</dbReference>
<dbReference type="Proteomes" id="UP001156666">
    <property type="component" value="Unassembled WGS sequence"/>
</dbReference>
<dbReference type="Pfam" id="PF18962">
    <property type="entry name" value="Por_Secre_tail"/>
    <property type="match status" value="1"/>
</dbReference>
<name>A0AA37WF86_9BACT</name>
<dbReference type="InterPro" id="IPR026444">
    <property type="entry name" value="Secre_tail"/>
</dbReference>
<dbReference type="InterPro" id="IPR039513">
    <property type="entry name" value="PL-6"/>
</dbReference>
<dbReference type="InterPro" id="IPR011050">
    <property type="entry name" value="Pectin_lyase_fold/virulence"/>
</dbReference>
<feature type="domain" description="Secretion system C-terminal sorting" evidence="1">
    <location>
        <begin position="483"/>
        <end position="551"/>
    </location>
</feature>
<organism evidence="2 3">
    <name type="scientific">Portibacter lacus</name>
    <dbReference type="NCBI Taxonomy" id="1099794"/>
    <lineage>
        <taxon>Bacteria</taxon>
        <taxon>Pseudomonadati</taxon>
        <taxon>Bacteroidota</taxon>
        <taxon>Saprospiria</taxon>
        <taxon>Saprospirales</taxon>
        <taxon>Haliscomenobacteraceae</taxon>
        <taxon>Portibacter</taxon>
    </lineage>
</organism>